<protein>
    <submittedName>
        <fullName evidence="9">Ankyrin repeat and SOCS box containing 5</fullName>
    </submittedName>
</protein>
<feature type="repeat" description="ANK" evidence="6">
    <location>
        <begin position="328"/>
        <end position="360"/>
    </location>
</feature>
<dbReference type="Proteomes" id="UP000472261">
    <property type="component" value="Unplaced"/>
</dbReference>
<dbReference type="InterPro" id="IPR036036">
    <property type="entry name" value="SOCS_box-like_dom_sf"/>
</dbReference>
<dbReference type="Pfam" id="PF12796">
    <property type="entry name" value="Ank_2"/>
    <property type="match status" value="2"/>
</dbReference>
<proteinExistence type="inferred from homology"/>
<evidence type="ECO:0000256" key="1">
    <source>
        <dbReference type="ARBA" id="ARBA00004906"/>
    </source>
</evidence>
<dbReference type="PROSITE" id="PS50088">
    <property type="entry name" value="ANK_REPEAT"/>
    <property type="match status" value="3"/>
</dbReference>
<evidence type="ECO:0000256" key="3">
    <source>
        <dbReference type="ARBA" id="ARBA00022737"/>
    </source>
</evidence>
<dbReference type="FunFam" id="1.10.750.20:FF:000001">
    <property type="entry name" value="Ankyrin repeat and SOCS box containing 1"/>
    <property type="match status" value="1"/>
</dbReference>
<dbReference type="FunFam" id="1.25.40.20:FF:000016">
    <property type="entry name" value="Ankyrin repeat and SOCS box containing 5"/>
    <property type="match status" value="1"/>
</dbReference>
<evidence type="ECO:0000256" key="2">
    <source>
        <dbReference type="ARBA" id="ARBA00005949"/>
    </source>
</evidence>
<reference evidence="9" key="2">
    <citation type="submission" date="2025-09" db="UniProtKB">
        <authorList>
            <consortium name="Ensembl"/>
        </authorList>
    </citation>
    <scope>IDENTIFICATION</scope>
</reference>
<dbReference type="SMART" id="SM00969">
    <property type="entry name" value="SOCS_box"/>
    <property type="match status" value="1"/>
</dbReference>
<feature type="repeat" description="ANK" evidence="6">
    <location>
        <begin position="231"/>
        <end position="263"/>
    </location>
</feature>
<dbReference type="PRINTS" id="PR01415">
    <property type="entry name" value="ANKYRIN"/>
</dbReference>
<sequence>MQRKTKSPSCSQENALPAGSDLARSQHGSSRKGPCRPPSCSPRRRAGHHPADHAAGVPSNPPRAAPKRGASELAPAARRKPPLRGTPRPPALPEPRPAGREAAKRRRGAPSLAPPGEAEPPAAASAAGRKTGIDGEERSGRARPRGSRCRALPRPPRRPTPTHSVTRDTAMLTGTLRSLKAVVMKQPKGYNVDTLTIDQVTPLHEACLGDHVGCARILLEAGANVNATTIDGVTPLFNACSRGSAACAELLLEYGAKAQWESCLPSPTHEAASRGHSECLEVLISWGIDVDQDLPHLGTPLYVACVSQQIHCIRKLLYAGANVQKGKHLETPLHAAAQHSSTEIVNLLLEFGADINAKNTDFERPVDLAAPRSLVERLLLLHEATPSSLCQLCRLRIRNYIGRARLHLVPQLQLPTILKNFLQYR</sequence>
<dbReference type="Gene3D" id="1.10.750.20">
    <property type="entry name" value="SOCS box"/>
    <property type="match status" value="1"/>
</dbReference>
<dbReference type="SUPFAM" id="SSF158235">
    <property type="entry name" value="SOCS box-like"/>
    <property type="match status" value="1"/>
</dbReference>
<keyword evidence="5 6" id="KW-0040">ANK repeat</keyword>
<comment type="pathway">
    <text evidence="1">Protein modification; protein ubiquitination.</text>
</comment>
<evidence type="ECO:0000256" key="4">
    <source>
        <dbReference type="ARBA" id="ARBA00022786"/>
    </source>
</evidence>
<dbReference type="InterPro" id="IPR051573">
    <property type="entry name" value="Ankyrin-SOCS_box_domain"/>
</dbReference>
<dbReference type="PROSITE" id="PS50225">
    <property type="entry name" value="SOCS"/>
    <property type="match status" value="1"/>
</dbReference>
<reference evidence="9" key="1">
    <citation type="submission" date="2025-08" db="UniProtKB">
        <authorList>
            <consortium name="Ensembl"/>
        </authorList>
    </citation>
    <scope>IDENTIFICATION</scope>
</reference>
<keyword evidence="4" id="KW-0833">Ubl conjugation pathway</keyword>
<feature type="compositionally biased region" description="Pro residues" evidence="7">
    <location>
        <begin position="87"/>
        <end position="96"/>
    </location>
</feature>
<evidence type="ECO:0000259" key="8">
    <source>
        <dbReference type="PROSITE" id="PS50225"/>
    </source>
</evidence>
<evidence type="ECO:0000313" key="9">
    <source>
        <dbReference type="Ensembl" id="ENSPCLP00000011145.1"/>
    </source>
</evidence>
<dbReference type="AlphaFoldDB" id="A0A669PUN3"/>
<dbReference type="SMART" id="SM00248">
    <property type="entry name" value="ANK"/>
    <property type="match status" value="5"/>
</dbReference>
<evidence type="ECO:0000256" key="7">
    <source>
        <dbReference type="SAM" id="MobiDB-lite"/>
    </source>
</evidence>
<feature type="compositionally biased region" description="Basic and acidic residues" evidence="7">
    <location>
        <begin position="131"/>
        <end position="140"/>
    </location>
</feature>
<evidence type="ECO:0000256" key="6">
    <source>
        <dbReference type="PROSITE-ProRule" id="PRU00023"/>
    </source>
</evidence>
<dbReference type="PROSITE" id="PS50297">
    <property type="entry name" value="ANK_REP_REGION"/>
    <property type="match status" value="3"/>
</dbReference>
<dbReference type="InterPro" id="IPR002110">
    <property type="entry name" value="Ankyrin_rpt"/>
</dbReference>
<dbReference type="SUPFAM" id="SSF48403">
    <property type="entry name" value="Ankyrin repeat"/>
    <property type="match status" value="1"/>
</dbReference>
<feature type="repeat" description="ANK" evidence="6">
    <location>
        <begin position="198"/>
        <end position="230"/>
    </location>
</feature>
<comment type="similarity">
    <text evidence="2">Belongs to the ankyrin SOCS box (ASB) family.</text>
</comment>
<evidence type="ECO:0000256" key="5">
    <source>
        <dbReference type="ARBA" id="ARBA00023043"/>
    </source>
</evidence>
<name>A0A669PUN3_PHACC</name>
<feature type="compositionally biased region" description="Low complexity" evidence="7">
    <location>
        <begin position="109"/>
        <end position="127"/>
    </location>
</feature>
<dbReference type="GO" id="GO:0016567">
    <property type="term" value="P:protein ubiquitination"/>
    <property type="evidence" value="ECO:0007669"/>
    <property type="project" value="UniProtKB-UniPathway"/>
</dbReference>
<dbReference type="InterPro" id="IPR001496">
    <property type="entry name" value="SOCS_box"/>
</dbReference>
<evidence type="ECO:0000313" key="10">
    <source>
        <dbReference type="Proteomes" id="UP000472261"/>
    </source>
</evidence>
<keyword evidence="10" id="KW-1185">Reference proteome</keyword>
<organism evidence="9 10">
    <name type="scientific">Phasianus colchicus</name>
    <name type="common">Common pheasant</name>
    <dbReference type="NCBI Taxonomy" id="9054"/>
    <lineage>
        <taxon>Eukaryota</taxon>
        <taxon>Metazoa</taxon>
        <taxon>Chordata</taxon>
        <taxon>Craniata</taxon>
        <taxon>Vertebrata</taxon>
        <taxon>Euteleostomi</taxon>
        <taxon>Archelosauria</taxon>
        <taxon>Archosauria</taxon>
        <taxon>Dinosauria</taxon>
        <taxon>Saurischia</taxon>
        <taxon>Theropoda</taxon>
        <taxon>Coelurosauria</taxon>
        <taxon>Aves</taxon>
        <taxon>Neognathae</taxon>
        <taxon>Galloanserae</taxon>
        <taxon>Galliformes</taxon>
        <taxon>Phasianidae</taxon>
        <taxon>Phasianinae</taxon>
        <taxon>Phasianus</taxon>
    </lineage>
</organism>
<dbReference type="InterPro" id="IPR036770">
    <property type="entry name" value="Ankyrin_rpt-contain_sf"/>
</dbReference>
<dbReference type="GO" id="GO:0035556">
    <property type="term" value="P:intracellular signal transduction"/>
    <property type="evidence" value="ECO:0007669"/>
    <property type="project" value="InterPro"/>
</dbReference>
<dbReference type="Gene3D" id="1.25.40.20">
    <property type="entry name" value="Ankyrin repeat-containing domain"/>
    <property type="match status" value="1"/>
</dbReference>
<feature type="domain" description="SOCS box" evidence="8">
    <location>
        <begin position="373"/>
        <end position="425"/>
    </location>
</feature>
<feature type="region of interest" description="Disordered" evidence="7">
    <location>
        <begin position="1"/>
        <end position="171"/>
    </location>
</feature>
<dbReference type="Ensembl" id="ENSPCLT00000015006.1">
    <property type="protein sequence ID" value="ENSPCLP00000011145.1"/>
    <property type="gene ID" value="ENSPCLG00000009197.1"/>
</dbReference>
<dbReference type="PANTHER" id="PTHR24136">
    <property type="entry name" value="SOWAH (DROSOPHILA) HOMOLOG"/>
    <property type="match status" value="1"/>
</dbReference>
<dbReference type="UniPathway" id="UPA00143"/>
<dbReference type="PANTHER" id="PTHR24136:SF18">
    <property type="entry name" value="ANKYRIN REPEAT AND SOCS BOX PROTEIN 5"/>
    <property type="match status" value="1"/>
</dbReference>
<accession>A0A669PUN3</accession>
<keyword evidence="3" id="KW-0677">Repeat</keyword>
<dbReference type="Pfam" id="PF07525">
    <property type="entry name" value="SOCS_box"/>
    <property type="match status" value="1"/>
</dbReference>
<dbReference type="GO" id="GO:0045732">
    <property type="term" value="P:positive regulation of protein catabolic process"/>
    <property type="evidence" value="ECO:0007669"/>
    <property type="project" value="TreeGrafter"/>
</dbReference>